<evidence type="ECO:0000256" key="1">
    <source>
        <dbReference type="SAM" id="MobiDB-lite"/>
    </source>
</evidence>
<feature type="compositionally biased region" description="Polar residues" evidence="1">
    <location>
        <begin position="15"/>
        <end position="62"/>
    </location>
</feature>
<dbReference type="EMBL" id="PKSL01000245">
    <property type="protein sequence ID" value="POV97878.1"/>
    <property type="molecule type" value="Genomic_DNA"/>
</dbReference>
<evidence type="ECO:0000313" key="4">
    <source>
        <dbReference type="Proteomes" id="UP000239156"/>
    </source>
</evidence>
<keyword evidence="4" id="KW-1185">Reference proteome</keyword>
<feature type="domain" description="Myb/SANT-like" evidence="2">
    <location>
        <begin position="98"/>
        <end position="171"/>
    </location>
</feature>
<feature type="compositionally biased region" description="Acidic residues" evidence="1">
    <location>
        <begin position="207"/>
        <end position="217"/>
    </location>
</feature>
<gene>
    <name evidence="3" type="ORF">PSTT_14789</name>
</gene>
<feature type="region of interest" description="Disordered" evidence="1">
    <location>
        <begin position="183"/>
        <end position="217"/>
    </location>
</feature>
<dbReference type="VEuPathDB" id="FungiDB:PSHT_13917"/>
<name>A0A2S4UKN3_9BASI</name>
<dbReference type="PANTHER" id="PTHR46929:SF3">
    <property type="entry name" value="MYB_SANT-LIKE DOMAIN-CONTAINING PROTEIN"/>
    <property type="match status" value="1"/>
</dbReference>
<feature type="compositionally biased region" description="Polar residues" evidence="1">
    <location>
        <begin position="183"/>
        <end position="199"/>
    </location>
</feature>
<reference evidence="3" key="1">
    <citation type="submission" date="2017-12" db="EMBL/GenBank/DDBJ databases">
        <title>Gene loss provides genomic basis for host adaptation in cereal stripe rust fungi.</title>
        <authorList>
            <person name="Xia C."/>
        </authorList>
    </citation>
    <scope>NUCLEOTIDE SEQUENCE [LARGE SCALE GENOMIC DNA]</scope>
    <source>
        <strain evidence="3">93-210</strain>
    </source>
</reference>
<proteinExistence type="predicted"/>
<evidence type="ECO:0000259" key="2">
    <source>
        <dbReference type="Pfam" id="PF12776"/>
    </source>
</evidence>
<dbReference type="InterPro" id="IPR024752">
    <property type="entry name" value="Myb/SANT-like_dom"/>
</dbReference>
<protein>
    <recommendedName>
        <fullName evidence="2">Myb/SANT-like domain-containing protein</fullName>
    </recommendedName>
</protein>
<dbReference type="Proteomes" id="UP000239156">
    <property type="component" value="Unassembled WGS sequence"/>
</dbReference>
<feature type="region of interest" description="Disordered" evidence="1">
    <location>
        <begin position="1"/>
        <end position="76"/>
    </location>
</feature>
<comment type="caution">
    <text evidence="3">The sequence shown here is derived from an EMBL/GenBank/DDBJ whole genome shotgun (WGS) entry which is preliminary data.</text>
</comment>
<sequence length="331" mass="35885">MAMSAPAQMTHASVPPTTNSSQVNSVTQATESSQVTNSTTDLSQVSGSNEQSFITETPSPTRKCQPLRRRRVPSGPTLMMPSWSINLIDEKSAHPSVLNGFKGTSWAQVVKALEGSEDATGSKQKDVPSCKSHWYTLKRLYTGFKTVKNMSGAGWDETLKMVILPKHVWAELALNTSNLMETTANEGQPSSADVGNDSTADLVPDLDPGEDNPDNDDTIVTVATTLPTTSPTKRKRSSAISPDVLFSELKNMSASLSESMSAPLSPITFTPMAPTASIHMQACVLVQKHPDLEPQQIFDVIDFLALNNNSGVHVLLSDVLRATWLQSKMRW</sequence>
<dbReference type="AlphaFoldDB" id="A0A2S4UKN3"/>
<accession>A0A2S4UKN3</accession>
<evidence type="ECO:0000313" key="3">
    <source>
        <dbReference type="EMBL" id="POV97878.1"/>
    </source>
</evidence>
<organism evidence="3 4">
    <name type="scientific">Puccinia striiformis</name>
    <dbReference type="NCBI Taxonomy" id="27350"/>
    <lineage>
        <taxon>Eukaryota</taxon>
        <taxon>Fungi</taxon>
        <taxon>Dikarya</taxon>
        <taxon>Basidiomycota</taxon>
        <taxon>Pucciniomycotina</taxon>
        <taxon>Pucciniomycetes</taxon>
        <taxon>Pucciniales</taxon>
        <taxon>Pucciniaceae</taxon>
        <taxon>Puccinia</taxon>
    </lineage>
</organism>
<dbReference type="VEuPathDB" id="FungiDB:PSTT_14789"/>
<dbReference type="PANTHER" id="PTHR46929">
    <property type="entry name" value="EXPRESSED PROTEIN"/>
    <property type="match status" value="1"/>
</dbReference>
<dbReference type="Pfam" id="PF12776">
    <property type="entry name" value="Myb_DNA-bind_3"/>
    <property type="match status" value="1"/>
</dbReference>